<dbReference type="EMBL" id="DS269618">
    <property type="protein sequence ID" value="EFO86510.1"/>
    <property type="molecule type" value="Genomic_DNA"/>
</dbReference>
<dbReference type="Proteomes" id="UP000008281">
    <property type="component" value="Unassembled WGS sequence"/>
</dbReference>
<dbReference type="HOGENOM" id="CLU_1769788_0_0_1"/>
<evidence type="ECO:0000313" key="2">
    <source>
        <dbReference type="EMBL" id="EFO86510.1"/>
    </source>
</evidence>
<dbReference type="KEGG" id="crq:GCK72_014864"/>
<dbReference type="InParanoid" id="E3NQZ7"/>
<dbReference type="GeneID" id="9814373"/>
<organism evidence="3">
    <name type="scientific">Caenorhabditis remanei</name>
    <name type="common">Caenorhabditis vulgaris</name>
    <dbReference type="NCBI Taxonomy" id="31234"/>
    <lineage>
        <taxon>Eukaryota</taxon>
        <taxon>Metazoa</taxon>
        <taxon>Ecdysozoa</taxon>
        <taxon>Nematoda</taxon>
        <taxon>Chromadorea</taxon>
        <taxon>Rhabditida</taxon>
        <taxon>Rhabditina</taxon>
        <taxon>Rhabditomorpha</taxon>
        <taxon>Rhabditoidea</taxon>
        <taxon>Rhabditidae</taxon>
        <taxon>Peloderinae</taxon>
        <taxon>Caenorhabditis</taxon>
    </lineage>
</organism>
<evidence type="ECO:0000256" key="1">
    <source>
        <dbReference type="SAM" id="MobiDB-lite"/>
    </source>
</evidence>
<sequence>MTKMNRYTVEDKEYYLNLMRSSPAKKPPEIYRDEIKKNNKCPDVKTLRRWQQVHLGSYEIPKRKTGKIRSKASKPEETLSAPVPPVDNNPLLTQMFFLYLIAQIQPNLPIEFLLFPGPVRQAVLAASMNNLTQNALNPNNQNPLPNN</sequence>
<accession>E3NQZ7</accession>
<gene>
    <name evidence="2" type="ORF">CRE_05318</name>
</gene>
<feature type="region of interest" description="Disordered" evidence="1">
    <location>
        <begin position="64"/>
        <end position="85"/>
    </location>
</feature>
<dbReference type="CTD" id="9814373"/>
<protein>
    <submittedName>
        <fullName evidence="2">Uncharacterized protein</fullName>
    </submittedName>
</protein>
<keyword evidence="3" id="KW-1185">Reference proteome</keyword>
<evidence type="ECO:0000313" key="3">
    <source>
        <dbReference type="Proteomes" id="UP000008281"/>
    </source>
</evidence>
<proteinExistence type="predicted"/>
<reference evidence="2" key="1">
    <citation type="submission" date="2007-07" db="EMBL/GenBank/DDBJ databases">
        <title>PCAP assembly of the Caenorhabditis remanei genome.</title>
        <authorList>
            <consortium name="The Caenorhabditis remanei Sequencing Consortium"/>
            <person name="Wilson R.K."/>
        </authorList>
    </citation>
    <scope>NUCLEOTIDE SEQUENCE [LARGE SCALE GENOMIC DNA]</scope>
    <source>
        <strain evidence="2">PB4641</strain>
    </source>
</reference>
<name>E3NQZ7_CAERE</name>
<dbReference type="RefSeq" id="XP_003089174.2">
    <property type="nucleotide sequence ID" value="XM_003089126.2"/>
</dbReference>
<dbReference type="AlphaFoldDB" id="E3NQZ7"/>